<dbReference type="EC" id="6.3.4.15" evidence="3"/>
<accession>A0ABX5VDD0</accession>
<keyword evidence="4" id="KW-1185">Reference proteome</keyword>
<evidence type="ECO:0000259" key="2">
    <source>
        <dbReference type="PROSITE" id="PS51733"/>
    </source>
</evidence>
<dbReference type="Proteomes" id="UP000306825">
    <property type="component" value="Chromosome"/>
</dbReference>
<evidence type="ECO:0000256" key="1">
    <source>
        <dbReference type="ARBA" id="ARBA00022598"/>
    </source>
</evidence>
<evidence type="ECO:0000313" key="4">
    <source>
        <dbReference type="Proteomes" id="UP000306825"/>
    </source>
</evidence>
<dbReference type="InterPro" id="IPR045864">
    <property type="entry name" value="aa-tRNA-synth_II/BPL/LPL"/>
</dbReference>
<keyword evidence="1 3" id="KW-0436">Ligase</keyword>
<dbReference type="EMBL" id="CP040463">
    <property type="protein sequence ID" value="QCT95076.1"/>
    <property type="molecule type" value="Genomic_DNA"/>
</dbReference>
<gene>
    <name evidence="3" type="ORF">FE773_07705</name>
</gene>
<dbReference type="InterPro" id="IPR004408">
    <property type="entry name" value="Biotin_CoA_COase_ligase"/>
</dbReference>
<organism evidence="3 4">
    <name type="scientific">Caminibacter mediatlanticus TB-2</name>
    <dbReference type="NCBI Taxonomy" id="391592"/>
    <lineage>
        <taxon>Bacteria</taxon>
        <taxon>Pseudomonadati</taxon>
        <taxon>Campylobacterota</taxon>
        <taxon>Epsilonproteobacteria</taxon>
        <taxon>Nautiliales</taxon>
        <taxon>Nautiliaceae</taxon>
        <taxon>Caminibacter</taxon>
    </lineage>
</organism>
<protein>
    <submittedName>
        <fullName evidence="3">Biotin--[acetyl-CoA-carboxylase] ligase</fullName>
        <ecNumber evidence="3">6.3.4.15</ecNumber>
    </submittedName>
</protein>
<dbReference type="PANTHER" id="PTHR12835">
    <property type="entry name" value="BIOTIN PROTEIN LIGASE"/>
    <property type="match status" value="1"/>
</dbReference>
<dbReference type="GO" id="GO:0004077">
    <property type="term" value="F:biotin--[biotin carboxyl-carrier protein] ligase activity"/>
    <property type="evidence" value="ECO:0007669"/>
    <property type="project" value="UniProtKB-EC"/>
</dbReference>
<proteinExistence type="predicted"/>
<reference evidence="3 4" key="1">
    <citation type="submission" date="2019-05" db="EMBL/GenBank/DDBJ databases">
        <title>A comparative analysis of the Nautiliaceae.</title>
        <authorList>
            <person name="Grosche A."/>
            <person name="Smedile F."/>
            <person name="Vetriani C."/>
        </authorList>
    </citation>
    <scope>NUCLEOTIDE SEQUENCE [LARGE SCALE GENOMIC DNA]</scope>
    <source>
        <strain evidence="3 4">TB-2</strain>
    </source>
</reference>
<dbReference type="Pfam" id="PF03099">
    <property type="entry name" value="BPL_LplA_LipB"/>
    <property type="match status" value="1"/>
</dbReference>
<name>A0ABX5VDD0_9BACT</name>
<feature type="domain" description="BPL/LPL catalytic" evidence="2">
    <location>
        <begin position="1"/>
        <end position="187"/>
    </location>
</feature>
<evidence type="ECO:0000313" key="3">
    <source>
        <dbReference type="EMBL" id="QCT95076.1"/>
    </source>
</evidence>
<dbReference type="NCBIfam" id="NF006294">
    <property type="entry name" value="PRK08477.1"/>
    <property type="match status" value="1"/>
</dbReference>
<dbReference type="PANTHER" id="PTHR12835:SF5">
    <property type="entry name" value="BIOTIN--PROTEIN LIGASE"/>
    <property type="match status" value="1"/>
</dbReference>
<dbReference type="PROSITE" id="PS51733">
    <property type="entry name" value="BPL_LPL_CATALYTIC"/>
    <property type="match status" value="1"/>
</dbReference>
<dbReference type="NCBIfam" id="TIGR00121">
    <property type="entry name" value="birA_ligase"/>
    <property type="match status" value="1"/>
</dbReference>
<dbReference type="InterPro" id="IPR004143">
    <property type="entry name" value="BPL_LPL_catalytic"/>
</dbReference>
<dbReference type="Gene3D" id="3.30.930.10">
    <property type="entry name" value="Bira Bifunctional Protein, Domain 2"/>
    <property type="match status" value="1"/>
</dbReference>
<dbReference type="SUPFAM" id="SSF55681">
    <property type="entry name" value="Class II aaRS and biotin synthetases"/>
    <property type="match status" value="1"/>
</dbReference>
<sequence length="209" mass="24565">MISLIKYVYFPEITSTQKVLLEDLKKNRVEKNICYWSDYQTDGIGSRNNKWIGKKGNLFFSFVVDKNEFLDVPIQSFSIYFGWILKKLLNKFGSNVVLKWPNDIYLLENFPRKIGGIITNIVNENLVTGIGINTKFALNDEFGCLDIDIKNVKILEEFFNEVFEYKNFSKVIKEYKKEFEKTKDIFKIDGNLNYDGALIKNNKKVYSRR</sequence>